<evidence type="ECO:0000313" key="3">
    <source>
        <dbReference type="EMBL" id="UUI64384.1"/>
    </source>
</evidence>
<gene>
    <name evidence="3" type="ORF">NP075_14830</name>
</gene>
<accession>A0ABY5K1T6</accession>
<feature type="domain" description="Alcohol dehydrogenase-like C-terminal" evidence="2">
    <location>
        <begin position="146"/>
        <end position="270"/>
    </location>
</feature>
<dbReference type="PANTHER" id="PTHR43677:SF11">
    <property type="entry name" value="ZINC-CONTAINING ALCOHOL DEHYDROGENASE"/>
    <property type="match status" value="1"/>
</dbReference>
<dbReference type="RefSeq" id="WP_227565227.1">
    <property type="nucleotide sequence ID" value="NZ_CP101989.1"/>
</dbReference>
<dbReference type="Pfam" id="PF00107">
    <property type="entry name" value="ADH_zinc_N"/>
    <property type="match status" value="1"/>
</dbReference>
<organism evidence="3 4">
    <name type="scientific">Cellulomonas wangsupingiae</name>
    <dbReference type="NCBI Taxonomy" id="2968085"/>
    <lineage>
        <taxon>Bacteria</taxon>
        <taxon>Bacillati</taxon>
        <taxon>Actinomycetota</taxon>
        <taxon>Actinomycetes</taxon>
        <taxon>Micrococcales</taxon>
        <taxon>Cellulomonadaceae</taxon>
        <taxon>Cellulomonas</taxon>
    </lineage>
</organism>
<sequence length="317" mass="32607">MRAAVVPAPEGTPRYGEFPDPHAGPDDVLLDLVAAALHPIVRSRARGTHYSAGSEYPMVPGVDGVGRTREGALVYAGEVQEPWGTFADRFAAPRTRTVPLPDGVDPVAVAAGMNPGMSSWMPLTEHVARGGALGTVLVLGATGTAGGLAVQNARRLGARRVVGVGRDPAELERVLALGAEPVALTEDADADVPALTAALDGEAPDLVLDYLWGAPAEVAFRALEAGPAGEGTVYVEVGAVAGPTAATPAALLRSRRFQVRGSGIGSVDLSRYRDEAVAYLGRIAAGAVVVPTVTFPLERVADAWQATHGPRAVVTPV</sequence>
<evidence type="ECO:0000256" key="1">
    <source>
        <dbReference type="SAM" id="MobiDB-lite"/>
    </source>
</evidence>
<protein>
    <submittedName>
        <fullName evidence="3">Zinc-binding alcohol dehydrogenase family protein</fullName>
    </submittedName>
</protein>
<dbReference type="Gene3D" id="3.90.180.10">
    <property type="entry name" value="Medium-chain alcohol dehydrogenases, catalytic domain"/>
    <property type="match status" value="1"/>
</dbReference>
<keyword evidence="4" id="KW-1185">Reference proteome</keyword>
<dbReference type="InterPro" id="IPR013149">
    <property type="entry name" value="ADH-like_C"/>
</dbReference>
<dbReference type="SUPFAM" id="SSF51735">
    <property type="entry name" value="NAD(P)-binding Rossmann-fold domains"/>
    <property type="match status" value="1"/>
</dbReference>
<proteinExistence type="predicted"/>
<feature type="region of interest" description="Disordered" evidence="1">
    <location>
        <begin position="1"/>
        <end position="20"/>
    </location>
</feature>
<dbReference type="Gene3D" id="3.40.50.720">
    <property type="entry name" value="NAD(P)-binding Rossmann-like Domain"/>
    <property type="match status" value="1"/>
</dbReference>
<evidence type="ECO:0000259" key="2">
    <source>
        <dbReference type="Pfam" id="PF00107"/>
    </source>
</evidence>
<dbReference type="InterPro" id="IPR011032">
    <property type="entry name" value="GroES-like_sf"/>
</dbReference>
<dbReference type="Proteomes" id="UP001317322">
    <property type="component" value="Chromosome"/>
</dbReference>
<name>A0ABY5K1T6_9CELL</name>
<reference evidence="3 4" key="1">
    <citation type="submission" date="2022-07" db="EMBL/GenBank/DDBJ databases">
        <title>Novel species in genus cellulomonas.</title>
        <authorList>
            <person name="Ye L."/>
        </authorList>
    </citation>
    <scope>NUCLEOTIDE SEQUENCE [LARGE SCALE GENOMIC DNA]</scope>
    <source>
        <strain evidence="4">zg-Y908</strain>
    </source>
</reference>
<evidence type="ECO:0000313" key="4">
    <source>
        <dbReference type="Proteomes" id="UP001317322"/>
    </source>
</evidence>
<dbReference type="InterPro" id="IPR036291">
    <property type="entry name" value="NAD(P)-bd_dom_sf"/>
</dbReference>
<dbReference type="InterPro" id="IPR051397">
    <property type="entry name" value="Zn-ADH-like_protein"/>
</dbReference>
<dbReference type="PANTHER" id="PTHR43677">
    <property type="entry name" value="SHORT-CHAIN DEHYDROGENASE/REDUCTASE"/>
    <property type="match status" value="1"/>
</dbReference>
<dbReference type="SUPFAM" id="SSF50129">
    <property type="entry name" value="GroES-like"/>
    <property type="match status" value="1"/>
</dbReference>
<dbReference type="EMBL" id="CP101989">
    <property type="protein sequence ID" value="UUI64384.1"/>
    <property type="molecule type" value="Genomic_DNA"/>
</dbReference>